<accession>A0ABM1VT17</accession>
<evidence type="ECO:0000313" key="3">
    <source>
        <dbReference type="RefSeq" id="XP_035825559.1"/>
    </source>
</evidence>
<name>A0ABM1VT17_APLCA</name>
<gene>
    <name evidence="3" type="primary">LOC101857717</name>
</gene>
<keyword evidence="2" id="KW-1185">Reference proteome</keyword>
<feature type="region of interest" description="Disordered" evidence="1">
    <location>
        <begin position="270"/>
        <end position="390"/>
    </location>
</feature>
<feature type="compositionally biased region" description="Low complexity" evidence="1">
    <location>
        <begin position="315"/>
        <end position="328"/>
    </location>
</feature>
<sequence>MASRKTASRPTDGAAVRGRKGKPATKTLTPSKHGFHPRSHSPTFKRLVAASDRLCDIVSAAESSECQLSVSDFNDYAYERYYNNTSSDGDSMVGPGVPHEIAHTESHTSDSSRNKDMMDERTAHRKYTHRHRDSKRYYERSESRSESDDFEPKVAHQARRQTRIPPNQRHTSLERGRVGNNFVSSKDELVMSKEDKRKQYPKDLNLMNGAIPLQNSTTVVELEPRAKTSQPAQLHFFLPQLTDGMSESSGPITSRSHYLEQRLDLLNRRDGTYDHGEKPNSKVIDPDNNNNHRSNNNTNDENRHKPPNHMTSEGQSKSQQQQQQTWKQQKGRNPSKERVTARDLRNGHLTLNVGRQSPSKDETVKGARRQVSPLRNVSKPDKAPGRRRVSYYSREQPVYIESQMPSEVLKKQIDDFPTLVSMDYSEPESPLQVR</sequence>
<proteinExistence type="predicted"/>
<dbReference type="RefSeq" id="XP_035825559.1">
    <property type="nucleotide sequence ID" value="XM_035969666.1"/>
</dbReference>
<feature type="compositionally biased region" description="Low complexity" evidence="1">
    <location>
        <begin position="288"/>
        <end position="299"/>
    </location>
</feature>
<dbReference type="GeneID" id="101857717"/>
<evidence type="ECO:0000313" key="2">
    <source>
        <dbReference type="Proteomes" id="UP000694888"/>
    </source>
</evidence>
<protein>
    <submittedName>
        <fullName evidence="3">Uncharacterized protein LOC101857717</fullName>
    </submittedName>
</protein>
<feature type="compositionally biased region" description="Basic and acidic residues" evidence="1">
    <location>
        <begin position="270"/>
        <end position="280"/>
    </location>
</feature>
<feature type="compositionally biased region" description="Basic and acidic residues" evidence="1">
    <location>
        <begin position="334"/>
        <end position="346"/>
    </location>
</feature>
<dbReference type="Proteomes" id="UP000694888">
    <property type="component" value="Unplaced"/>
</dbReference>
<feature type="compositionally biased region" description="Basic residues" evidence="1">
    <location>
        <begin position="123"/>
        <end position="134"/>
    </location>
</feature>
<feature type="region of interest" description="Disordered" evidence="1">
    <location>
        <begin position="86"/>
        <end position="174"/>
    </location>
</feature>
<organism evidence="2 3">
    <name type="scientific">Aplysia californica</name>
    <name type="common">California sea hare</name>
    <dbReference type="NCBI Taxonomy" id="6500"/>
    <lineage>
        <taxon>Eukaryota</taxon>
        <taxon>Metazoa</taxon>
        <taxon>Spiralia</taxon>
        <taxon>Lophotrochozoa</taxon>
        <taxon>Mollusca</taxon>
        <taxon>Gastropoda</taxon>
        <taxon>Heterobranchia</taxon>
        <taxon>Euthyneura</taxon>
        <taxon>Tectipleura</taxon>
        <taxon>Aplysiida</taxon>
        <taxon>Aplysioidea</taxon>
        <taxon>Aplysiidae</taxon>
        <taxon>Aplysia</taxon>
    </lineage>
</organism>
<feature type="compositionally biased region" description="Basic and acidic residues" evidence="1">
    <location>
        <begin position="100"/>
        <end position="122"/>
    </location>
</feature>
<evidence type="ECO:0000256" key="1">
    <source>
        <dbReference type="SAM" id="MobiDB-lite"/>
    </source>
</evidence>
<feature type="region of interest" description="Disordered" evidence="1">
    <location>
        <begin position="1"/>
        <end position="43"/>
    </location>
</feature>
<feature type="compositionally biased region" description="Basic and acidic residues" evidence="1">
    <location>
        <begin position="135"/>
        <end position="154"/>
    </location>
</feature>
<reference evidence="3" key="1">
    <citation type="submission" date="2025-08" db="UniProtKB">
        <authorList>
            <consortium name="RefSeq"/>
        </authorList>
    </citation>
    <scope>IDENTIFICATION</scope>
</reference>